<dbReference type="RefSeq" id="WP_166657810.1">
    <property type="nucleotide sequence ID" value="NZ_FOQZ01000003.1"/>
</dbReference>
<evidence type="ECO:0000313" key="3">
    <source>
        <dbReference type="Proteomes" id="UP000198702"/>
    </source>
</evidence>
<proteinExistence type="predicted"/>
<reference evidence="2 3" key="1">
    <citation type="submission" date="2016-10" db="EMBL/GenBank/DDBJ databases">
        <authorList>
            <person name="Varghese N."/>
            <person name="Submissions S."/>
        </authorList>
    </citation>
    <scope>NUCLEOTIDE SEQUENCE [LARGE SCALE GENOMIC DNA]</scope>
    <source>
        <strain evidence="2 3">UNC380MFSha3.1</strain>
    </source>
</reference>
<dbReference type="EMBL" id="FOQZ01000003">
    <property type="protein sequence ID" value="SFI61230.1"/>
    <property type="molecule type" value="Genomic_DNA"/>
</dbReference>
<dbReference type="Pfam" id="PF07110">
    <property type="entry name" value="EthD"/>
    <property type="match status" value="1"/>
</dbReference>
<name>A0A7Z7D295_9MICO</name>
<dbReference type="Gene3D" id="3.30.70.100">
    <property type="match status" value="1"/>
</dbReference>
<dbReference type="Proteomes" id="UP000198702">
    <property type="component" value="Unassembled WGS sequence"/>
</dbReference>
<dbReference type="InterPro" id="IPR011008">
    <property type="entry name" value="Dimeric_a/b-barrel"/>
</dbReference>
<dbReference type="GO" id="GO:0016491">
    <property type="term" value="F:oxidoreductase activity"/>
    <property type="evidence" value="ECO:0007669"/>
    <property type="project" value="InterPro"/>
</dbReference>
<dbReference type="InterPro" id="IPR009799">
    <property type="entry name" value="EthD_dom"/>
</dbReference>
<comment type="caution">
    <text evidence="2">The sequence shown here is derived from an EMBL/GenBank/DDBJ whole genome shotgun (WGS) entry which is preliminary data.</text>
</comment>
<organism evidence="2 3">
    <name type="scientific">Microbacterium saccharophilum</name>
    <dbReference type="NCBI Taxonomy" id="1213358"/>
    <lineage>
        <taxon>Bacteria</taxon>
        <taxon>Bacillati</taxon>
        <taxon>Actinomycetota</taxon>
        <taxon>Actinomycetes</taxon>
        <taxon>Micrococcales</taxon>
        <taxon>Microbacteriaceae</taxon>
        <taxon>Microbacterium</taxon>
    </lineage>
</organism>
<gene>
    <name evidence="2" type="ORF">SAMN04487751_2384</name>
</gene>
<evidence type="ECO:0000313" key="2">
    <source>
        <dbReference type="EMBL" id="SFI61230.1"/>
    </source>
</evidence>
<dbReference type="AlphaFoldDB" id="A0A7Z7D295"/>
<feature type="domain" description="EthD" evidence="1">
    <location>
        <begin position="9"/>
        <end position="67"/>
    </location>
</feature>
<evidence type="ECO:0000259" key="1">
    <source>
        <dbReference type="Pfam" id="PF07110"/>
    </source>
</evidence>
<dbReference type="SUPFAM" id="SSF54909">
    <property type="entry name" value="Dimeric alpha+beta barrel"/>
    <property type="match status" value="1"/>
</dbReference>
<accession>A0A7Z7D295</accession>
<protein>
    <submittedName>
        <fullName evidence="2">EthD domain-containing protein</fullName>
    </submittedName>
</protein>
<sequence>MRFGLLRRRPGMSSREFSSHWANVHGPLVSGLPGFRRWTAAYSQNHPDADAALDGISVTVQTPREDYLGESFFREPDYRYARADERTFLDMATSSFILAVRRLVRHEPPDAAKLIVIASRTLPVLDNTAGLRLSTPIASLPGPQIAEAWYPSTTERARDAARLRRADPDATILPAREFVFFTATDGALDD</sequence>